<dbReference type="InParanoid" id="A0A3N4KW45"/>
<evidence type="ECO:0000313" key="4">
    <source>
        <dbReference type="Proteomes" id="UP000277580"/>
    </source>
</evidence>
<feature type="chain" id="PRO_5018309088" description="Carbohydrate-binding module family 19 domain-containing protein" evidence="2">
    <location>
        <begin position="18"/>
        <end position="406"/>
    </location>
</feature>
<feature type="compositionally biased region" description="Low complexity" evidence="1">
    <location>
        <begin position="308"/>
        <end position="376"/>
    </location>
</feature>
<dbReference type="AlphaFoldDB" id="A0A3N4KW45"/>
<evidence type="ECO:0000256" key="2">
    <source>
        <dbReference type="SAM" id="SignalP"/>
    </source>
</evidence>
<name>A0A3N4KW45_9PEZI</name>
<evidence type="ECO:0008006" key="5">
    <source>
        <dbReference type="Google" id="ProtNLM"/>
    </source>
</evidence>
<sequence length="406" mass="40348">MQSFIFFMLLLSSTAFAGPIGRYPLHKRHEGHDDPAPSPTISTPASDGVSVTGAFFNPPPTNAPPTDGFRRIATVTKPRTFGFIEDGVQTAVPAAASVGPRDVDTYATTTVPAGEYAPTAVAEEEGVVEAVSAPAYTAAEVTNSPAATATAVTGSSTAAASTDNKALALAQNKFYATLTASSSCDPKDPNVLNACINGAYAQCNSAGSYVMYTQCGKPLGCFALPLENGPGISVACTSADDAAFRMGLKSGSELEEMLGGGGSASSSVAPSTVRSTVTVTSTSMRTATSTAAVVTSSVSAPATTTAVVAPTSSASAVVPTTTASSSAAVPTTTAAASSSSSSSSTSSTPAPTTTQAPVTTSSPAPAPTPTSTTAPPNNQAPVVTAIPIGERYVTSAGVVITTTIYQ</sequence>
<protein>
    <recommendedName>
        <fullName evidence="5">Carbohydrate-binding module family 19 domain-containing protein</fullName>
    </recommendedName>
</protein>
<gene>
    <name evidence="3" type="ORF">P167DRAFT_42977</name>
</gene>
<evidence type="ECO:0000256" key="1">
    <source>
        <dbReference type="SAM" id="MobiDB-lite"/>
    </source>
</evidence>
<dbReference type="Proteomes" id="UP000277580">
    <property type="component" value="Unassembled WGS sequence"/>
</dbReference>
<organism evidence="3 4">
    <name type="scientific">Morchella conica CCBAS932</name>
    <dbReference type="NCBI Taxonomy" id="1392247"/>
    <lineage>
        <taxon>Eukaryota</taxon>
        <taxon>Fungi</taxon>
        <taxon>Dikarya</taxon>
        <taxon>Ascomycota</taxon>
        <taxon>Pezizomycotina</taxon>
        <taxon>Pezizomycetes</taxon>
        <taxon>Pezizales</taxon>
        <taxon>Morchellaceae</taxon>
        <taxon>Morchella</taxon>
    </lineage>
</organism>
<dbReference type="OrthoDB" id="2362516at2759"/>
<dbReference type="EMBL" id="ML119116">
    <property type="protein sequence ID" value="RPB14757.1"/>
    <property type="molecule type" value="Genomic_DNA"/>
</dbReference>
<keyword evidence="2" id="KW-0732">Signal</keyword>
<reference evidence="3 4" key="1">
    <citation type="journal article" date="2018" name="Nat. Ecol. Evol.">
        <title>Pezizomycetes genomes reveal the molecular basis of ectomycorrhizal truffle lifestyle.</title>
        <authorList>
            <person name="Murat C."/>
            <person name="Payen T."/>
            <person name="Noel B."/>
            <person name="Kuo A."/>
            <person name="Morin E."/>
            <person name="Chen J."/>
            <person name="Kohler A."/>
            <person name="Krizsan K."/>
            <person name="Balestrini R."/>
            <person name="Da Silva C."/>
            <person name="Montanini B."/>
            <person name="Hainaut M."/>
            <person name="Levati E."/>
            <person name="Barry K.W."/>
            <person name="Belfiori B."/>
            <person name="Cichocki N."/>
            <person name="Clum A."/>
            <person name="Dockter R.B."/>
            <person name="Fauchery L."/>
            <person name="Guy J."/>
            <person name="Iotti M."/>
            <person name="Le Tacon F."/>
            <person name="Lindquist E.A."/>
            <person name="Lipzen A."/>
            <person name="Malagnac F."/>
            <person name="Mello A."/>
            <person name="Molinier V."/>
            <person name="Miyauchi S."/>
            <person name="Poulain J."/>
            <person name="Riccioni C."/>
            <person name="Rubini A."/>
            <person name="Sitrit Y."/>
            <person name="Splivallo R."/>
            <person name="Traeger S."/>
            <person name="Wang M."/>
            <person name="Zifcakova L."/>
            <person name="Wipf D."/>
            <person name="Zambonelli A."/>
            <person name="Paolocci F."/>
            <person name="Nowrousian M."/>
            <person name="Ottonello S."/>
            <person name="Baldrian P."/>
            <person name="Spatafora J.W."/>
            <person name="Henrissat B."/>
            <person name="Nagy L.G."/>
            <person name="Aury J.M."/>
            <person name="Wincker P."/>
            <person name="Grigoriev I.V."/>
            <person name="Bonfante P."/>
            <person name="Martin F.M."/>
        </authorList>
    </citation>
    <scope>NUCLEOTIDE SEQUENCE [LARGE SCALE GENOMIC DNA]</scope>
    <source>
        <strain evidence="3 4">CCBAS932</strain>
    </source>
</reference>
<proteinExistence type="predicted"/>
<accession>A0A3N4KW45</accession>
<evidence type="ECO:0000313" key="3">
    <source>
        <dbReference type="EMBL" id="RPB14757.1"/>
    </source>
</evidence>
<keyword evidence="4" id="KW-1185">Reference proteome</keyword>
<feature type="region of interest" description="Disordered" evidence="1">
    <location>
        <begin position="308"/>
        <end position="381"/>
    </location>
</feature>
<feature type="signal peptide" evidence="2">
    <location>
        <begin position="1"/>
        <end position="17"/>
    </location>
</feature>